<dbReference type="Pfam" id="PF13041">
    <property type="entry name" value="PPR_2"/>
    <property type="match status" value="4"/>
</dbReference>
<dbReference type="InterPro" id="IPR002885">
    <property type="entry name" value="PPR_rpt"/>
</dbReference>
<dbReference type="GO" id="GO:0010019">
    <property type="term" value="P:chloroplast-nucleus signaling pathway"/>
    <property type="evidence" value="ECO:0007669"/>
    <property type="project" value="TreeGrafter"/>
</dbReference>
<dbReference type="AlphaFoldDB" id="A0AAQ3KX41"/>
<evidence type="ECO:0000256" key="1">
    <source>
        <dbReference type="ARBA" id="ARBA00007626"/>
    </source>
</evidence>
<organism evidence="5 6">
    <name type="scientific">Canna indica</name>
    <name type="common">Indian-shot</name>
    <dbReference type="NCBI Taxonomy" id="4628"/>
    <lineage>
        <taxon>Eukaryota</taxon>
        <taxon>Viridiplantae</taxon>
        <taxon>Streptophyta</taxon>
        <taxon>Embryophyta</taxon>
        <taxon>Tracheophyta</taxon>
        <taxon>Spermatophyta</taxon>
        <taxon>Magnoliopsida</taxon>
        <taxon>Liliopsida</taxon>
        <taxon>Zingiberales</taxon>
        <taxon>Cannaceae</taxon>
        <taxon>Canna</taxon>
    </lineage>
</organism>
<evidence type="ECO:0000313" key="6">
    <source>
        <dbReference type="Proteomes" id="UP001327560"/>
    </source>
</evidence>
<feature type="repeat" description="PPR" evidence="3">
    <location>
        <begin position="815"/>
        <end position="849"/>
    </location>
</feature>
<feature type="repeat" description="PPR" evidence="3">
    <location>
        <begin position="605"/>
        <end position="639"/>
    </location>
</feature>
<feature type="repeat" description="PPR" evidence="3">
    <location>
        <begin position="780"/>
        <end position="814"/>
    </location>
</feature>
<dbReference type="FunFam" id="1.25.40.10:FF:003613">
    <property type="entry name" value="Pentatricopeptide repeat-containing protein At3g23020"/>
    <property type="match status" value="1"/>
</dbReference>
<reference evidence="5 6" key="1">
    <citation type="submission" date="2023-10" db="EMBL/GenBank/DDBJ databases">
        <title>Chromosome-scale genome assembly provides insights into flower coloration mechanisms of Canna indica.</title>
        <authorList>
            <person name="Li C."/>
        </authorList>
    </citation>
    <scope>NUCLEOTIDE SEQUENCE [LARGE SCALE GENOMIC DNA]</scope>
    <source>
        <tissue evidence="5">Flower</tissue>
    </source>
</reference>
<feature type="repeat" description="PPR" evidence="3">
    <location>
        <begin position="396"/>
        <end position="430"/>
    </location>
</feature>
<dbReference type="SUPFAM" id="SSF81901">
    <property type="entry name" value="HCP-like"/>
    <property type="match status" value="1"/>
</dbReference>
<feature type="repeat" description="PPR" evidence="3">
    <location>
        <begin position="885"/>
        <end position="919"/>
    </location>
</feature>
<evidence type="ECO:0000256" key="3">
    <source>
        <dbReference type="PROSITE-ProRule" id="PRU00708"/>
    </source>
</evidence>
<gene>
    <name evidence="5" type="ORF">Cni_G22666</name>
</gene>
<keyword evidence="6" id="KW-1185">Reference proteome</keyword>
<feature type="repeat" description="PPR" evidence="3">
    <location>
        <begin position="431"/>
        <end position="465"/>
    </location>
</feature>
<protein>
    <recommendedName>
        <fullName evidence="4">PROP1-like PPR domain-containing protein</fullName>
    </recommendedName>
</protein>
<feature type="repeat" description="PPR" evidence="3">
    <location>
        <begin position="711"/>
        <end position="745"/>
    </location>
</feature>
<dbReference type="Gene3D" id="1.25.40.10">
    <property type="entry name" value="Tetratricopeptide repeat domain"/>
    <property type="match status" value="6"/>
</dbReference>
<comment type="similarity">
    <text evidence="1">Belongs to the PPR family. P subfamily.</text>
</comment>
<dbReference type="NCBIfam" id="TIGR00756">
    <property type="entry name" value="PPR"/>
    <property type="match status" value="11"/>
</dbReference>
<feature type="repeat" description="PPR" evidence="3">
    <location>
        <begin position="361"/>
        <end position="395"/>
    </location>
</feature>
<dbReference type="InterPro" id="IPR033443">
    <property type="entry name" value="PROP1-like_PPR_dom"/>
</dbReference>
<dbReference type="GO" id="GO:0031930">
    <property type="term" value="P:mitochondria-nucleus signaling pathway"/>
    <property type="evidence" value="ECO:0007669"/>
    <property type="project" value="TreeGrafter"/>
</dbReference>
<dbReference type="Pfam" id="PF01535">
    <property type="entry name" value="PPR"/>
    <property type="match status" value="4"/>
</dbReference>
<evidence type="ECO:0000259" key="4">
    <source>
        <dbReference type="Pfam" id="PF17177"/>
    </source>
</evidence>
<feature type="repeat" description="PPR" evidence="3">
    <location>
        <begin position="746"/>
        <end position="776"/>
    </location>
</feature>
<sequence length="959" mass="109456">MGSLRYAAAPEIYDSKQRNQLGNPNLCAVDFLGFNTSISSFGIRSIVHRKKAADERFPIRCRFNVGDWDEISRVSSFLDSSGLCAKPRVRFNNSLVHGLGDSNRPVSVSESVKKSESFQVDGLKLQNKTTSQKSGKKIWTRFQRMQKASQRKVSRNFLTGNELSLDNRIGDCEPEAAQSDVHPDSSVEQCNSLLKLLEKRSEEKTMKFFEWMKCNGKLKGNTDAYCLALRALARQEDWPRAMMLLEEMTSDSLCQLNVQAFNSLIYVCAKRGLVGWGTKWFRMMLDKGIDPNVATIGMLMAVYQKKCSLSLAEFAFGHMRSLKLKCITGYSAMITIYTRLGLYHKSEDIINVMDKDEVLPDLENWLVRLNAYSQQGKMEEAETVLKSMLDAGISPNIVAYNTLITGYGKVAKMKAAEHLFQNLGSVGLNPDETTYRSMVEGFGRTDNYKETLWYYEKLKSSGFQPNSSNFYTLINLQAKHGDEKGAVRTLEDMRIAGCQYSSTLSTLLQAYERVGMVEKVPNILKASFYENILLDPTSCSILVMAYMKSSLLDEALKVLQDNKLEDSDFEENLYHLLICSCKEAGHFENAVKIYMHMSNSQFNQNLYITCSMIDIYSAMGRFDAAERLYQKLKDANVVLDMVAYSIVVRMYIRAESLEKACAVLEMMEKDKDIVPDTYLFRDMLRTYQQCGMTEKLAKVYYWLLKSGVVWDEAMYNCVINCCGRALPVDELSRLFEEMMQNGYAANTITFNVMLDVYGKAGLLKKARKVFWIARKQGLADVISYNTIIAAYGKNKDFKSMESVIHKMQSAGYPVSLEAYNCMLDAYGKENRLEEFSNVLQKMKEARCVSDHYTYNIMINIYGRKGWIEEVARVLAELKEHELEPDLYSYNTLIKAYGIAGMVEEAVNVLQEMRRNGIKPNKISYTNLITALQRNENFLEAVKWSLWMKQMEWQVDLCPT</sequence>
<feature type="repeat" description="PPR" evidence="3">
    <location>
        <begin position="850"/>
        <end position="884"/>
    </location>
</feature>
<dbReference type="InterPro" id="IPR011990">
    <property type="entry name" value="TPR-like_helical_dom_sf"/>
</dbReference>
<evidence type="ECO:0000313" key="5">
    <source>
        <dbReference type="EMBL" id="WOL13886.1"/>
    </source>
</evidence>
<accession>A0AAQ3KX41</accession>
<keyword evidence="2" id="KW-0677">Repeat</keyword>
<dbReference type="PANTHER" id="PTHR47936">
    <property type="entry name" value="PPR_LONG DOMAIN-CONTAINING PROTEIN"/>
    <property type="match status" value="1"/>
</dbReference>
<dbReference type="Pfam" id="PF17177">
    <property type="entry name" value="PPR_long"/>
    <property type="match status" value="1"/>
</dbReference>
<evidence type="ECO:0000256" key="2">
    <source>
        <dbReference type="ARBA" id="ARBA00022737"/>
    </source>
</evidence>
<dbReference type="Pfam" id="PF13812">
    <property type="entry name" value="PPR_3"/>
    <property type="match status" value="1"/>
</dbReference>
<feature type="domain" description="PROP1-like PPR" evidence="4">
    <location>
        <begin position="552"/>
        <end position="696"/>
    </location>
</feature>
<dbReference type="EMBL" id="CP136896">
    <property type="protein sequence ID" value="WOL13886.1"/>
    <property type="molecule type" value="Genomic_DNA"/>
</dbReference>
<proteinExistence type="inferred from homology"/>
<name>A0AAQ3KX41_9LILI</name>
<feature type="repeat" description="PPR" evidence="3">
    <location>
        <begin position="257"/>
        <end position="291"/>
    </location>
</feature>
<dbReference type="GO" id="GO:0009507">
    <property type="term" value="C:chloroplast"/>
    <property type="evidence" value="ECO:0007669"/>
    <property type="project" value="TreeGrafter"/>
</dbReference>
<dbReference type="PROSITE" id="PS51375">
    <property type="entry name" value="PPR"/>
    <property type="match status" value="11"/>
</dbReference>
<dbReference type="Proteomes" id="UP001327560">
    <property type="component" value="Chromosome 7"/>
</dbReference>
<dbReference type="PANTHER" id="PTHR47936:SF1">
    <property type="entry name" value="PENTATRICOPEPTIDE REPEAT-CONTAINING PROTEIN GUN1, CHLOROPLASTIC"/>
    <property type="match status" value="1"/>
</dbReference>